<dbReference type="InterPro" id="IPR002931">
    <property type="entry name" value="Transglutaminase-like"/>
</dbReference>
<evidence type="ECO:0000313" key="3">
    <source>
        <dbReference type="Proteomes" id="UP001597124"/>
    </source>
</evidence>
<dbReference type="PANTHER" id="PTHR33490:SF1">
    <property type="entry name" value="SLL1233 PROTEIN"/>
    <property type="match status" value="1"/>
</dbReference>
<sequence>MVTLDIHHRTCYRYREPISLGPHRMMLRPRESCELRLIEFEVKTDPVAEIHWAQDVHGNTIATAIFNTPTDSLVIESTSRLRLDAAQWPVFDITASAAAFPFDYSADERLDLGAMLVREYPDPEGRLTAWARAFVRGTPTDTLSLLSDLNAGIQAQIRYQAREAEGTQSPITTLDHRSGSCRDFAVLLVEAVRSLGFGARIVSGYLHNADGTMLGSADDGSTHAWAEVYVPGAGWIAYDPTNLGVGGFSLIPVAVARSIGQTLPVSGSFAGTAEALETMSASVRIEPAVKLD</sequence>
<dbReference type="SUPFAM" id="SSF54001">
    <property type="entry name" value="Cysteine proteinases"/>
    <property type="match status" value="1"/>
</dbReference>
<accession>A0ABW3C4K2</accession>
<feature type="domain" description="Transglutaminase-like" evidence="1">
    <location>
        <begin position="173"/>
        <end position="242"/>
    </location>
</feature>
<dbReference type="Pfam" id="PF08379">
    <property type="entry name" value="Bact_transglu_N"/>
    <property type="match status" value="1"/>
</dbReference>
<protein>
    <submittedName>
        <fullName evidence="2">Transglutaminase N-terminal domain-containing protein</fullName>
    </submittedName>
</protein>
<evidence type="ECO:0000259" key="1">
    <source>
        <dbReference type="SMART" id="SM00460"/>
    </source>
</evidence>
<dbReference type="Proteomes" id="UP001597124">
    <property type="component" value="Unassembled WGS sequence"/>
</dbReference>
<dbReference type="Pfam" id="PF01841">
    <property type="entry name" value="Transglut_core"/>
    <property type="match status" value="1"/>
</dbReference>
<reference evidence="3" key="1">
    <citation type="journal article" date="2019" name="Int. J. Syst. Evol. Microbiol.">
        <title>The Global Catalogue of Microorganisms (GCM) 10K type strain sequencing project: providing services to taxonomists for standard genome sequencing and annotation.</title>
        <authorList>
            <consortium name="The Broad Institute Genomics Platform"/>
            <consortium name="The Broad Institute Genome Sequencing Center for Infectious Disease"/>
            <person name="Wu L."/>
            <person name="Ma J."/>
        </authorList>
    </citation>
    <scope>NUCLEOTIDE SEQUENCE [LARGE SCALE GENOMIC DNA]</scope>
    <source>
        <strain evidence="3">CCUG 52537</strain>
    </source>
</reference>
<evidence type="ECO:0000313" key="2">
    <source>
        <dbReference type="EMBL" id="MFD0849415.1"/>
    </source>
</evidence>
<comment type="caution">
    <text evidence="2">The sequence shown here is derived from an EMBL/GenBank/DDBJ whole genome shotgun (WGS) entry which is preliminary data.</text>
</comment>
<dbReference type="SMART" id="SM00460">
    <property type="entry name" value="TGc"/>
    <property type="match status" value="1"/>
</dbReference>
<keyword evidence="3" id="KW-1185">Reference proteome</keyword>
<organism evidence="2 3">
    <name type="scientific">Sphingosinicella xenopeptidilytica</name>
    <dbReference type="NCBI Taxonomy" id="364098"/>
    <lineage>
        <taxon>Bacteria</taxon>
        <taxon>Pseudomonadati</taxon>
        <taxon>Pseudomonadota</taxon>
        <taxon>Alphaproteobacteria</taxon>
        <taxon>Sphingomonadales</taxon>
        <taxon>Sphingosinicellaceae</taxon>
        <taxon>Sphingosinicella</taxon>
    </lineage>
</organism>
<dbReference type="EMBL" id="JBHTIK010000008">
    <property type="protein sequence ID" value="MFD0849415.1"/>
    <property type="molecule type" value="Genomic_DNA"/>
</dbReference>
<dbReference type="Gene3D" id="3.10.620.30">
    <property type="match status" value="1"/>
</dbReference>
<name>A0ABW3C4K2_SPHXN</name>
<dbReference type="InterPro" id="IPR013589">
    <property type="entry name" value="Bac_transglu_N"/>
</dbReference>
<proteinExistence type="predicted"/>
<gene>
    <name evidence="2" type="ORF">ACFQ00_13855</name>
</gene>
<dbReference type="RefSeq" id="WP_381491934.1">
    <property type="nucleotide sequence ID" value="NZ_JBHTIK010000008.1"/>
</dbReference>
<dbReference type="InterPro" id="IPR038765">
    <property type="entry name" value="Papain-like_cys_pep_sf"/>
</dbReference>
<dbReference type="PANTHER" id="PTHR33490">
    <property type="entry name" value="BLR5614 PROTEIN-RELATED"/>
    <property type="match status" value="1"/>
</dbReference>